<sequence length="1673" mass="190197">MGSGSSQASKNENKTPSQKQQQPQQQQQQQHERLPGSSVPPKGLPVKQGVISRQKDDQPAPSGHVSTGNGTREASVAVNGGVGGQIESKGQEGESEFSSQVKRRQSRAKSARANRNETKHLVRRMEQGMEDDDDVDNILGLDQMKTRYQLKRQKTMARMENQRKLVARNRFQLTGQKLFGKDKYTGPRTPDEELYLGNMDIECLSTARVVRIFTSSTFTDTQHERNTLMETGYPVVKKFCQGLGYDFQVVDMRWGIRDQATDDHMGTDICIREIRNSQNVSTGPSFVSLMSHKYGYKDFPRTIEAAEFETIMQNVDSDETKKLFKKWYAKDLNADPPVYVAFPISIHLPDFLSTVKDKKDAAKKVWWEESEVIQETLENVAQEVFDAETARKYIRSITETEVHSGLLTVSELGNTCLWIHRTIEDIGDQESNFLLSRFIECSYSNSERKLQKIREMQIPLKEEMKSKLGDNILDYTVKWDKEKGINPNSPEHKKYLAKMKEDFVSKMCALIKTAVDAKTASHDTLTKEITEHIQFCQKKCKQFHGREETLKKIENYVKGLGDEPFVLFGESGTGKTSIMAMAAKCCAKWTNNKCATVLRFIGTTPDSSSIVGLLTSITSQIRKAYGIDTDVSKDLRMLTDEFALSLFSPNNDRPLVILLDSLDQLDTSHNARQLQWLPMKLRPNVKVIVSTLPENQFEAYPILKSTIRADANLVKIPTLTSDDFEKIIDKWLKLKKRNLTPDQKNLLLHMCKKCPSPLFLKLSFDKACMWTSFATKGTTALEPSIRKSIDTLFERLEVMHGKIFVSHALGYLTISRSGLTETELEDILSCDDEVLNDVYMYWTPPIRRLPPMLVIRLRADLEEYLVDRGADNVQVMYWYHRQFIEAARNRYLGDENVTQKLHTSLAAFFAGTWAGVKKDYVSAKGEKGSADRLVSQQPNKFGSSYNLRKLNNLPYHRCYGTQKDLAKKESLCNFDFLMDKLKATNLWSIMEDLALARTVFPDDEAIESVYDALRLSQQGIFNDSNQFIPQMLGRLPQNKNTGEFLRACREHTVATILPDKKILSQPGGQLIHSSDDGSVRLWNVQSGQQIQMYDGLGKISKVRFCCNDTYMIIDTYQKLTIRNAITGEKVFDLKSISDDNPSCLCGENKSVLIVFEGLSTKGFDLMNGLPIHDFQCFESEGDLVFEFPSIAAEIEEEVEYEVNELAFTVDEKHLIYSNVYNNDIVVFDFRTFKKINVVKGDPNDYTRSLHCAYDSKTFYFANFTFVKFLDCKTSKISDELEHPVDVQNVCSNDLKTIVTSAEDWIVRVWDRTKKVQKMSQTTSMDANRIRILCSLKNSRYAVGFGFKTKENDSQFLFIYDDCSIFHMEVLNDEEIIVVHDVVQKLKIINLDSLSVTKEMEGYLPSTRWRFEIVHKRNEVICLSAGRHNVKTYNLQTGKTSCVLQSGQQYKLDGACASAAGNIVAAWSEDGCEVIAFDVNKSKVLHTFRSKRTPFLNEDAVAVSEDGKYVLFKVEGVPKGSKRQEEDSFLEVWDTKMGKLIAELVDAEYHNRYTSTKERSGCSVGVDVFQLMDASTVLSAHDDFILRVTNLGYSLDNRFILATIGKPAEIVMWKFNNFPIDISCKPSDYPEIYTKKDTSGYLELVGDNDQVVLDPADPDLDTEENASDDDDDFI</sequence>
<dbReference type="PANTHER" id="PTHR19871:SF14">
    <property type="entry name" value="DUF4062 DOMAIN-CONTAINING PROTEIN"/>
    <property type="match status" value="1"/>
</dbReference>
<organism evidence="6 7">
    <name type="scientific">Mya arenaria</name>
    <name type="common">Soft-shell clam</name>
    <dbReference type="NCBI Taxonomy" id="6604"/>
    <lineage>
        <taxon>Eukaryota</taxon>
        <taxon>Metazoa</taxon>
        <taxon>Spiralia</taxon>
        <taxon>Lophotrochozoa</taxon>
        <taxon>Mollusca</taxon>
        <taxon>Bivalvia</taxon>
        <taxon>Autobranchia</taxon>
        <taxon>Heteroconchia</taxon>
        <taxon>Euheterodonta</taxon>
        <taxon>Imparidentia</taxon>
        <taxon>Neoheterodontei</taxon>
        <taxon>Myida</taxon>
        <taxon>Myoidea</taxon>
        <taxon>Myidae</taxon>
        <taxon>Mya</taxon>
    </lineage>
</organism>
<dbReference type="SUPFAM" id="SSF50998">
    <property type="entry name" value="Quinoprotein alcohol dehydrogenase-like"/>
    <property type="match status" value="1"/>
</dbReference>
<dbReference type="InterPro" id="IPR052752">
    <property type="entry name" value="NACHT-WD_repeat"/>
</dbReference>
<dbReference type="SUPFAM" id="SSF52540">
    <property type="entry name" value="P-loop containing nucleoside triphosphate hydrolases"/>
    <property type="match status" value="1"/>
</dbReference>
<dbReference type="InterPro" id="IPR027417">
    <property type="entry name" value="P-loop_NTPase"/>
</dbReference>
<keyword evidence="7" id="KW-1185">Reference proteome</keyword>
<evidence type="ECO:0000313" key="7">
    <source>
        <dbReference type="Proteomes" id="UP001164746"/>
    </source>
</evidence>
<dbReference type="InterPro" id="IPR015943">
    <property type="entry name" value="WD40/YVTN_repeat-like_dom_sf"/>
</dbReference>
<gene>
    <name evidence="6" type="ORF">MAR_008342</name>
</gene>
<feature type="domain" description="AAA+ ATPase" evidence="5">
    <location>
        <begin position="561"/>
        <end position="717"/>
    </location>
</feature>
<dbReference type="InterPro" id="IPR001680">
    <property type="entry name" value="WD40_rpt"/>
</dbReference>
<dbReference type="Pfam" id="PF25469">
    <property type="entry name" value="WHD_NWD1"/>
    <property type="match status" value="1"/>
</dbReference>
<dbReference type="InterPro" id="IPR007111">
    <property type="entry name" value="NACHT_NTPase"/>
</dbReference>
<dbReference type="Gene3D" id="3.40.50.300">
    <property type="entry name" value="P-loop containing nucleotide triphosphate hydrolases"/>
    <property type="match status" value="1"/>
</dbReference>
<protein>
    <submittedName>
        <fullName evidence="6">NWD1-like protein</fullName>
    </submittedName>
</protein>
<feature type="compositionally biased region" description="Low complexity" evidence="4">
    <location>
        <begin position="18"/>
        <end position="29"/>
    </location>
</feature>
<evidence type="ECO:0000256" key="3">
    <source>
        <dbReference type="PROSITE-ProRule" id="PRU00221"/>
    </source>
</evidence>
<feature type="region of interest" description="Disordered" evidence="4">
    <location>
        <begin position="1"/>
        <end position="119"/>
    </location>
</feature>
<evidence type="ECO:0000313" key="6">
    <source>
        <dbReference type="EMBL" id="WAR01784.1"/>
    </source>
</evidence>
<dbReference type="Gene3D" id="2.130.10.10">
    <property type="entry name" value="YVTN repeat-like/Quinoprotein amine dehydrogenase"/>
    <property type="match status" value="3"/>
</dbReference>
<dbReference type="InterPro" id="IPR057588">
    <property type="entry name" value="NWD1/2-like_WH"/>
</dbReference>
<dbReference type="EMBL" id="CP111015">
    <property type="protein sequence ID" value="WAR01784.1"/>
    <property type="molecule type" value="Genomic_DNA"/>
</dbReference>
<accession>A0ABY7DY23</accession>
<proteinExistence type="predicted"/>
<name>A0ABY7DY23_MYAAR</name>
<dbReference type="PANTHER" id="PTHR19871">
    <property type="entry name" value="BETA TRANSDUCIN-RELATED PROTEIN"/>
    <property type="match status" value="1"/>
</dbReference>
<feature type="region of interest" description="Disordered" evidence="4">
    <location>
        <begin position="1650"/>
        <end position="1673"/>
    </location>
</feature>
<reference evidence="6" key="1">
    <citation type="submission" date="2022-11" db="EMBL/GenBank/DDBJ databases">
        <title>Centuries of genome instability and evolution in soft-shell clam transmissible cancer (bioRxiv).</title>
        <authorList>
            <person name="Hart S.F.M."/>
            <person name="Yonemitsu M.A."/>
            <person name="Giersch R.M."/>
            <person name="Beal B.F."/>
            <person name="Arriagada G."/>
            <person name="Davis B.W."/>
            <person name="Ostrander E.A."/>
            <person name="Goff S.P."/>
            <person name="Metzger M.J."/>
        </authorList>
    </citation>
    <scope>NUCLEOTIDE SEQUENCE</scope>
    <source>
        <strain evidence="6">MELC-2E11</strain>
        <tissue evidence="6">Siphon/mantle</tissue>
    </source>
</reference>
<dbReference type="Proteomes" id="UP001164746">
    <property type="component" value="Chromosome 4"/>
</dbReference>
<dbReference type="InterPro" id="IPR003593">
    <property type="entry name" value="AAA+_ATPase"/>
</dbReference>
<evidence type="ECO:0000256" key="2">
    <source>
        <dbReference type="ARBA" id="ARBA00022737"/>
    </source>
</evidence>
<feature type="repeat" description="WD" evidence="3">
    <location>
        <begin position="1070"/>
        <end position="1092"/>
    </location>
</feature>
<evidence type="ECO:0000256" key="4">
    <source>
        <dbReference type="SAM" id="MobiDB-lite"/>
    </source>
</evidence>
<keyword evidence="2" id="KW-0677">Repeat</keyword>
<feature type="compositionally biased region" description="Basic residues" evidence="4">
    <location>
        <begin position="101"/>
        <end position="112"/>
    </location>
</feature>
<dbReference type="InterPro" id="IPR011047">
    <property type="entry name" value="Quinoprotein_ADH-like_sf"/>
</dbReference>
<feature type="compositionally biased region" description="Polar residues" evidence="4">
    <location>
        <begin position="1"/>
        <end position="17"/>
    </location>
</feature>
<evidence type="ECO:0000256" key="1">
    <source>
        <dbReference type="ARBA" id="ARBA00022574"/>
    </source>
</evidence>
<dbReference type="Pfam" id="PF05729">
    <property type="entry name" value="NACHT"/>
    <property type="match status" value="1"/>
</dbReference>
<evidence type="ECO:0000259" key="5">
    <source>
        <dbReference type="SMART" id="SM00382"/>
    </source>
</evidence>
<dbReference type="PROSITE" id="PS50082">
    <property type="entry name" value="WD_REPEATS_2"/>
    <property type="match status" value="1"/>
</dbReference>
<keyword evidence="1 3" id="KW-0853">WD repeat</keyword>
<feature type="compositionally biased region" description="Acidic residues" evidence="4">
    <location>
        <begin position="1655"/>
        <end position="1673"/>
    </location>
</feature>
<dbReference type="SMART" id="SM00382">
    <property type="entry name" value="AAA"/>
    <property type="match status" value="1"/>
</dbReference>